<dbReference type="GO" id="GO:0006635">
    <property type="term" value="P:fatty acid beta-oxidation"/>
    <property type="evidence" value="ECO:0007669"/>
    <property type="project" value="TreeGrafter"/>
</dbReference>
<dbReference type="InterPro" id="IPR001753">
    <property type="entry name" value="Enoyl-CoA_hydra/iso"/>
</dbReference>
<proteinExistence type="inferred from homology"/>
<dbReference type="InterPro" id="IPR014748">
    <property type="entry name" value="Enoyl-CoA_hydra_C"/>
</dbReference>
<comment type="similarity">
    <text evidence="1 3">Belongs to the enoyl-CoA hydratase/isomerase family.</text>
</comment>
<dbReference type="GO" id="GO:0016836">
    <property type="term" value="F:hydro-lyase activity"/>
    <property type="evidence" value="ECO:0007669"/>
    <property type="project" value="UniProtKB-ARBA"/>
</dbReference>
<dbReference type="AlphaFoldDB" id="A0A511UU91"/>
<keyword evidence="5" id="KW-1185">Reference proteome</keyword>
<protein>
    <submittedName>
        <fullName evidence="4">Putative enoyl-CoA hydratase</fullName>
    </submittedName>
</protein>
<dbReference type="PANTHER" id="PTHR11941">
    <property type="entry name" value="ENOYL-COA HYDRATASE-RELATED"/>
    <property type="match status" value="1"/>
</dbReference>
<evidence type="ECO:0000256" key="1">
    <source>
        <dbReference type="ARBA" id="ARBA00005254"/>
    </source>
</evidence>
<dbReference type="SUPFAM" id="SSF52096">
    <property type="entry name" value="ClpP/crotonase"/>
    <property type="match status" value="1"/>
</dbReference>
<dbReference type="InterPro" id="IPR029045">
    <property type="entry name" value="ClpP/crotonase-like_dom_sf"/>
</dbReference>
<dbReference type="CDD" id="cd06558">
    <property type="entry name" value="crotonase-like"/>
    <property type="match status" value="1"/>
</dbReference>
<dbReference type="Proteomes" id="UP000321491">
    <property type="component" value="Unassembled WGS sequence"/>
</dbReference>
<keyword evidence="2" id="KW-0456">Lyase</keyword>
<accession>A0A511UU91</accession>
<comment type="caution">
    <text evidence="4">The sequence shown here is derived from an EMBL/GenBank/DDBJ whole genome shotgun (WGS) entry which is preliminary data.</text>
</comment>
<evidence type="ECO:0000256" key="3">
    <source>
        <dbReference type="RuleBase" id="RU003707"/>
    </source>
</evidence>
<dbReference type="RefSeq" id="WP_146935189.1">
    <property type="nucleotide sequence ID" value="NZ_BJXW01000007.1"/>
</dbReference>
<dbReference type="Gene3D" id="1.10.12.10">
    <property type="entry name" value="Lyase 2-enoyl-coa Hydratase, Chain A, domain 2"/>
    <property type="match status" value="1"/>
</dbReference>
<evidence type="ECO:0000313" key="4">
    <source>
        <dbReference type="EMBL" id="GEN30159.1"/>
    </source>
</evidence>
<sequence length="261" mass="27952">MSLKTVSISREGAVSIVEVNHPPANTLSSETIADLRKAFKQLADDNETQAIVVTGAGRFFIAGADIKEFTDAFGDYEKAYGMAEAGQALCDEIEQMKKPVVAAINGAALGGGLELAMACDLRIAADDAILGLPELNLGLIPGFGGTQRLRNIVGTAKAVEMILTSKQLNGKEAFEVGLVQASVAKDEVIDTALALAKSLIEGRSMTSVTRALECIVKGENESLEHGLERERNRFAELFLTEDAKEGVTAFIEKRKPKFKHK</sequence>
<dbReference type="OrthoDB" id="9775794at2"/>
<organism evidence="4 5">
    <name type="scientific">Cerasibacillus quisquiliarum</name>
    <dbReference type="NCBI Taxonomy" id="227865"/>
    <lineage>
        <taxon>Bacteria</taxon>
        <taxon>Bacillati</taxon>
        <taxon>Bacillota</taxon>
        <taxon>Bacilli</taxon>
        <taxon>Bacillales</taxon>
        <taxon>Bacillaceae</taxon>
        <taxon>Cerasibacillus</taxon>
    </lineage>
</organism>
<gene>
    <name evidence="4" type="primary">fadB</name>
    <name evidence="4" type="ORF">CQU01_03970</name>
</gene>
<dbReference type="NCBIfam" id="NF005803">
    <property type="entry name" value="PRK07658.1"/>
    <property type="match status" value="1"/>
</dbReference>
<evidence type="ECO:0000256" key="2">
    <source>
        <dbReference type="ARBA" id="ARBA00023239"/>
    </source>
</evidence>
<dbReference type="Gene3D" id="3.90.226.10">
    <property type="entry name" value="2-enoyl-CoA Hydratase, Chain A, domain 1"/>
    <property type="match status" value="1"/>
</dbReference>
<dbReference type="EMBL" id="BJXW01000007">
    <property type="protein sequence ID" value="GEN30159.1"/>
    <property type="molecule type" value="Genomic_DNA"/>
</dbReference>
<reference evidence="4 5" key="1">
    <citation type="submission" date="2019-07" db="EMBL/GenBank/DDBJ databases">
        <title>Whole genome shotgun sequence of Cerasibacillus quisquiliarum NBRC 102429.</title>
        <authorList>
            <person name="Hosoyama A."/>
            <person name="Uohara A."/>
            <person name="Ohji S."/>
            <person name="Ichikawa N."/>
        </authorList>
    </citation>
    <scope>NUCLEOTIDE SEQUENCE [LARGE SCALE GENOMIC DNA]</scope>
    <source>
        <strain evidence="4 5">NBRC 102429</strain>
    </source>
</reference>
<dbReference type="FunFam" id="1.10.12.10:FF:000001">
    <property type="entry name" value="Probable enoyl-CoA hydratase, mitochondrial"/>
    <property type="match status" value="1"/>
</dbReference>
<dbReference type="PROSITE" id="PS00166">
    <property type="entry name" value="ENOYL_COA_HYDRATASE"/>
    <property type="match status" value="1"/>
</dbReference>
<dbReference type="InterPro" id="IPR018376">
    <property type="entry name" value="Enoyl-CoA_hyd/isom_CS"/>
</dbReference>
<evidence type="ECO:0000313" key="5">
    <source>
        <dbReference type="Proteomes" id="UP000321491"/>
    </source>
</evidence>
<dbReference type="PANTHER" id="PTHR11941:SF175">
    <property type="entry name" value="ENOYL-COA HYDRATASE-RELATED"/>
    <property type="match status" value="1"/>
</dbReference>
<dbReference type="Pfam" id="PF00378">
    <property type="entry name" value="ECH_1"/>
    <property type="match status" value="1"/>
</dbReference>
<dbReference type="FunFam" id="3.90.226.10:FF:000009">
    <property type="entry name" value="Carnitinyl-CoA dehydratase"/>
    <property type="match status" value="1"/>
</dbReference>
<name>A0A511UU91_9BACI</name>